<dbReference type="GO" id="GO:0007165">
    <property type="term" value="P:signal transduction"/>
    <property type="evidence" value="ECO:0007669"/>
    <property type="project" value="UniProtKB-KW"/>
</dbReference>
<dbReference type="Proteomes" id="UP000219573">
    <property type="component" value="Unassembled WGS sequence"/>
</dbReference>
<evidence type="ECO:0000256" key="3">
    <source>
        <dbReference type="ARBA" id="ARBA00022500"/>
    </source>
</evidence>
<accession>A0A285IK54</accession>
<evidence type="ECO:0000256" key="5">
    <source>
        <dbReference type="ARBA" id="ARBA00022989"/>
    </source>
</evidence>
<dbReference type="Gene3D" id="3.30.450.20">
    <property type="entry name" value="PAS domain"/>
    <property type="match status" value="1"/>
</dbReference>
<dbReference type="Gene3D" id="6.10.340.10">
    <property type="match status" value="1"/>
</dbReference>
<sequence length="623" mass="69280">MAFFDKLNRSLKKKLILIFLLITILPIIFLGLLNYNREKNLMKEQVFLFNKSLANSLGIKINHYAQEKLDQISYLASNDNLEQSDLLAFKKLYSGFEVLYVIGQNGHLKSVSEGFIKAKENYYSETWFQNAISGQSYISNYHKSEFINQPSIQFAVPIRANNKIIGVLGAEINLDIIKELITSSIDDIEYSDIYLIDSTGKPLYSKEGVTNIDSSQVQSFVKYILFKGKNGIKEYKNENGVDILGSYKFIKSLGWAIIVQQSSEEAFAEIRESLWNNLILVLVVGGVVTLISLKLTNSIFSPIDQLQINMKRISKGDYTQKINIERQDEIGELITSFNKLIAQQVDIVSDLKDSSMEISNTSKELFLSSKKSHKANQAVTDYIEDTVNSIQEITATNQEISTFSEETTASAQSGKEQVEEAITQITKINNFIIQANQASKELAEESKKIKEINNLIINITDQINLLSLNASIEAARASSTTKGSGTRRGRAGQGFSVVAEEIGSLAKETAKATAKINQTIKEVEAGIKNVLSMVSKGTQEADKGAKIIKVVAQSFDEIAAAIEETSLQLESVNMSTQQVSAKSEEVRDSAKDMNLLSKDVSNVSLQLEEMSSSLERITNKFEV</sequence>
<dbReference type="GO" id="GO:0006935">
    <property type="term" value="P:chemotaxis"/>
    <property type="evidence" value="ECO:0007669"/>
    <property type="project" value="UniProtKB-KW"/>
</dbReference>
<dbReference type="CDD" id="cd12914">
    <property type="entry name" value="PDC1_DGC_like"/>
    <property type="match status" value="1"/>
</dbReference>
<dbReference type="SMART" id="SM00283">
    <property type="entry name" value="MA"/>
    <property type="match status" value="1"/>
</dbReference>
<proteinExistence type="inferred from homology"/>
<gene>
    <name evidence="14" type="ORF">SAMN06265827_1522</name>
</gene>
<evidence type="ECO:0000256" key="9">
    <source>
        <dbReference type="PROSITE-ProRule" id="PRU00284"/>
    </source>
</evidence>
<dbReference type="InterPro" id="IPR029151">
    <property type="entry name" value="Sensor-like_sf"/>
</dbReference>
<dbReference type="SUPFAM" id="SSF103190">
    <property type="entry name" value="Sensory domain-like"/>
    <property type="match status" value="1"/>
</dbReference>
<comment type="similarity">
    <text evidence="8">Belongs to the methyl-accepting chemotaxis (MCP) protein family.</text>
</comment>
<feature type="coiled-coil region" evidence="10">
    <location>
        <begin position="428"/>
        <end position="462"/>
    </location>
</feature>
<dbReference type="Pfam" id="PF02743">
    <property type="entry name" value="dCache_1"/>
    <property type="match status" value="1"/>
</dbReference>
<evidence type="ECO:0000313" key="14">
    <source>
        <dbReference type="EMBL" id="SNY47476.1"/>
    </source>
</evidence>
<evidence type="ECO:0000256" key="8">
    <source>
        <dbReference type="ARBA" id="ARBA00029447"/>
    </source>
</evidence>
<evidence type="ECO:0000259" key="12">
    <source>
        <dbReference type="PROSITE" id="PS50111"/>
    </source>
</evidence>
<dbReference type="EMBL" id="OBDZ01000052">
    <property type="protein sequence ID" value="SNY47476.1"/>
    <property type="molecule type" value="Genomic_DNA"/>
</dbReference>
<dbReference type="RefSeq" id="WP_097019638.1">
    <property type="nucleotide sequence ID" value="NZ_OBDZ01000052.1"/>
</dbReference>
<feature type="domain" description="HAMP" evidence="13">
    <location>
        <begin position="297"/>
        <end position="349"/>
    </location>
</feature>
<dbReference type="SUPFAM" id="SSF58104">
    <property type="entry name" value="Methyl-accepting chemotaxis protein (MCP) signaling domain"/>
    <property type="match status" value="1"/>
</dbReference>
<protein>
    <submittedName>
        <fullName evidence="14">Methyl-accepting chemotaxis protein</fullName>
    </submittedName>
</protein>
<dbReference type="SMART" id="SM00304">
    <property type="entry name" value="HAMP"/>
    <property type="match status" value="1"/>
</dbReference>
<dbReference type="Pfam" id="PF00672">
    <property type="entry name" value="HAMP"/>
    <property type="match status" value="1"/>
</dbReference>
<name>A0A285IK54_9FIRM</name>
<dbReference type="PANTHER" id="PTHR32089">
    <property type="entry name" value="METHYL-ACCEPTING CHEMOTAXIS PROTEIN MCPB"/>
    <property type="match status" value="1"/>
</dbReference>
<keyword evidence="5 11" id="KW-1133">Transmembrane helix</keyword>
<evidence type="ECO:0000256" key="2">
    <source>
        <dbReference type="ARBA" id="ARBA00022475"/>
    </source>
</evidence>
<dbReference type="CDD" id="cd18774">
    <property type="entry name" value="PDC2_HK_sensor"/>
    <property type="match status" value="1"/>
</dbReference>
<keyword evidence="6 11" id="KW-0472">Membrane</keyword>
<dbReference type="CDD" id="cd06225">
    <property type="entry name" value="HAMP"/>
    <property type="match status" value="1"/>
</dbReference>
<evidence type="ECO:0000256" key="6">
    <source>
        <dbReference type="ARBA" id="ARBA00023136"/>
    </source>
</evidence>
<feature type="domain" description="Methyl-accepting transducer" evidence="12">
    <location>
        <begin position="347"/>
        <end position="594"/>
    </location>
</feature>
<evidence type="ECO:0000256" key="10">
    <source>
        <dbReference type="SAM" id="Coils"/>
    </source>
</evidence>
<evidence type="ECO:0000256" key="1">
    <source>
        <dbReference type="ARBA" id="ARBA00004651"/>
    </source>
</evidence>
<dbReference type="AlphaFoldDB" id="A0A285IK54"/>
<keyword evidence="3" id="KW-0145">Chemotaxis</keyword>
<evidence type="ECO:0000313" key="15">
    <source>
        <dbReference type="Proteomes" id="UP000219573"/>
    </source>
</evidence>
<evidence type="ECO:0000259" key="13">
    <source>
        <dbReference type="PROSITE" id="PS50885"/>
    </source>
</evidence>
<organism evidence="14 15">
    <name type="scientific">Orenia metallireducens</name>
    <dbReference type="NCBI Taxonomy" id="1413210"/>
    <lineage>
        <taxon>Bacteria</taxon>
        <taxon>Bacillati</taxon>
        <taxon>Bacillota</taxon>
        <taxon>Clostridia</taxon>
        <taxon>Halanaerobiales</taxon>
        <taxon>Halobacteroidaceae</taxon>
        <taxon>Orenia</taxon>
    </lineage>
</organism>
<dbReference type="OrthoDB" id="1790929at2"/>
<dbReference type="PROSITE" id="PS50111">
    <property type="entry name" value="CHEMOTAXIS_TRANSDUC_2"/>
    <property type="match status" value="1"/>
</dbReference>
<feature type="transmembrane region" description="Helical" evidence="11">
    <location>
        <begin position="274"/>
        <end position="293"/>
    </location>
</feature>
<keyword evidence="10" id="KW-0175">Coiled coil</keyword>
<reference evidence="15" key="1">
    <citation type="submission" date="2017-09" db="EMBL/GenBank/DDBJ databases">
        <authorList>
            <person name="Varghese N."/>
            <person name="Submissions S."/>
        </authorList>
    </citation>
    <scope>NUCLEOTIDE SEQUENCE [LARGE SCALE GENOMIC DNA]</scope>
    <source>
        <strain evidence="15">MSL47</strain>
    </source>
</reference>
<evidence type="ECO:0000256" key="7">
    <source>
        <dbReference type="ARBA" id="ARBA00023224"/>
    </source>
</evidence>
<dbReference type="PROSITE" id="PS50885">
    <property type="entry name" value="HAMP"/>
    <property type="match status" value="1"/>
</dbReference>
<evidence type="ECO:0000256" key="11">
    <source>
        <dbReference type="SAM" id="Phobius"/>
    </source>
</evidence>
<feature type="transmembrane region" description="Helical" evidence="11">
    <location>
        <begin position="15"/>
        <end position="35"/>
    </location>
</feature>
<dbReference type="PANTHER" id="PTHR32089:SF114">
    <property type="entry name" value="METHYL-ACCEPTING CHEMOTAXIS PROTEIN MCPB"/>
    <property type="match status" value="1"/>
</dbReference>
<dbReference type="Pfam" id="PF00015">
    <property type="entry name" value="MCPsignal"/>
    <property type="match status" value="1"/>
</dbReference>
<evidence type="ECO:0000256" key="4">
    <source>
        <dbReference type="ARBA" id="ARBA00022692"/>
    </source>
</evidence>
<comment type="subcellular location">
    <subcellularLocation>
        <location evidence="1">Cell membrane</location>
        <topology evidence="1">Multi-pass membrane protein</topology>
    </subcellularLocation>
</comment>
<keyword evidence="7 9" id="KW-0807">Transducer</keyword>
<dbReference type="InterPro" id="IPR003660">
    <property type="entry name" value="HAMP_dom"/>
</dbReference>
<dbReference type="GO" id="GO:0005886">
    <property type="term" value="C:plasma membrane"/>
    <property type="evidence" value="ECO:0007669"/>
    <property type="project" value="UniProtKB-SubCell"/>
</dbReference>
<dbReference type="Gene3D" id="1.10.287.950">
    <property type="entry name" value="Methyl-accepting chemotaxis protein"/>
    <property type="match status" value="1"/>
</dbReference>
<keyword evidence="15" id="KW-1185">Reference proteome</keyword>
<keyword evidence="2" id="KW-1003">Cell membrane</keyword>
<dbReference type="InterPro" id="IPR033479">
    <property type="entry name" value="dCache_1"/>
</dbReference>
<keyword evidence="4 11" id="KW-0812">Transmembrane</keyword>
<dbReference type="InterPro" id="IPR004089">
    <property type="entry name" value="MCPsignal_dom"/>
</dbReference>